<dbReference type="EMBL" id="OB660584">
    <property type="protein sequence ID" value="CAD7225487.1"/>
    <property type="molecule type" value="Genomic_DNA"/>
</dbReference>
<dbReference type="InterPro" id="IPR026299">
    <property type="entry name" value="MRP-S31"/>
</dbReference>
<evidence type="ECO:0000256" key="4">
    <source>
        <dbReference type="ARBA" id="ARBA00022980"/>
    </source>
</evidence>
<evidence type="ECO:0000256" key="6">
    <source>
        <dbReference type="ARBA" id="ARBA00023274"/>
    </source>
</evidence>
<accession>A0A7R8W7Z6</accession>
<dbReference type="GO" id="GO:0005763">
    <property type="term" value="C:mitochondrial small ribosomal subunit"/>
    <property type="evidence" value="ECO:0007669"/>
    <property type="project" value="InterPro"/>
</dbReference>
<feature type="region of interest" description="Disordered" evidence="9">
    <location>
        <begin position="203"/>
        <end position="225"/>
    </location>
</feature>
<dbReference type="PANTHER" id="PTHR13231">
    <property type="entry name" value="MITOCHONDRIAL RIBOSOMAL PROTEIN S31"/>
    <property type="match status" value="1"/>
</dbReference>
<evidence type="ECO:0000256" key="5">
    <source>
        <dbReference type="ARBA" id="ARBA00023128"/>
    </source>
</evidence>
<name>A0A7R8W7Z6_9CRUS</name>
<keyword evidence="4" id="KW-0689">Ribosomal protein</keyword>
<keyword evidence="3" id="KW-0809">Transit peptide</keyword>
<evidence type="ECO:0000256" key="2">
    <source>
        <dbReference type="ARBA" id="ARBA00011057"/>
    </source>
</evidence>
<comment type="subcellular location">
    <subcellularLocation>
        <location evidence="1">Mitochondrion</location>
    </subcellularLocation>
</comment>
<feature type="non-terminal residue" evidence="10">
    <location>
        <position position="1"/>
    </location>
</feature>
<organism evidence="10">
    <name type="scientific">Cyprideis torosa</name>
    <dbReference type="NCBI Taxonomy" id="163714"/>
    <lineage>
        <taxon>Eukaryota</taxon>
        <taxon>Metazoa</taxon>
        <taxon>Ecdysozoa</taxon>
        <taxon>Arthropoda</taxon>
        <taxon>Crustacea</taxon>
        <taxon>Oligostraca</taxon>
        <taxon>Ostracoda</taxon>
        <taxon>Podocopa</taxon>
        <taxon>Podocopida</taxon>
        <taxon>Cytherocopina</taxon>
        <taxon>Cytheroidea</taxon>
        <taxon>Cytherideidae</taxon>
        <taxon>Cyprideis</taxon>
    </lineage>
</organism>
<protein>
    <recommendedName>
        <fullName evidence="7">Small ribosomal subunit protein mS31</fullName>
    </recommendedName>
    <alternativeName>
        <fullName evidence="8">28S ribosomal protein S31, mitochondrial</fullName>
    </alternativeName>
</protein>
<keyword evidence="5" id="KW-0496">Mitochondrion</keyword>
<evidence type="ECO:0000256" key="3">
    <source>
        <dbReference type="ARBA" id="ARBA00022946"/>
    </source>
</evidence>
<evidence type="ECO:0000313" key="10">
    <source>
        <dbReference type="EMBL" id="CAD7225487.1"/>
    </source>
</evidence>
<dbReference type="OrthoDB" id="5989925at2759"/>
<proteinExistence type="inferred from homology"/>
<evidence type="ECO:0000256" key="9">
    <source>
        <dbReference type="SAM" id="MobiDB-lite"/>
    </source>
</evidence>
<feature type="region of interest" description="Disordered" evidence="9">
    <location>
        <begin position="42"/>
        <end position="148"/>
    </location>
</feature>
<gene>
    <name evidence="10" type="ORF">CTOB1V02_LOCUS3427</name>
</gene>
<keyword evidence="6" id="KW-0687">Ribonucleoprotein</keyword>
<dbReference type="PANTHER" id="PTHR13231:SF3">
    <property type="entry name" value="SMALL RIBOSOMAL SUBUNIT PROTEIN MS31"/>
    <property type="match status" value="1"/>
</dbReference>
<feature type="compositionally biased region" description="Basic and acidic residues" evidence="9">
    <location>
        <begin position="117"/>
        <end position="138"/>
    </location>
</feature>
<dbReference type="GO" id="GO:0003735">
    <property type="term" value="F:structural constituent of ribosome"/>
    <property type="evidence" value="ECO:0007669"/>
    <property type="project" value="InterPro"/>
</dbReference>
<sequence length="410" mass="45587">SDMIRSRWFFCGVVGNAGGTPGFRLLLANVKCGGNVSWFCSGNSSSSGSSSDEENEKKPKRISRKISSPVANLSPEEEESRREAASKKLEQLLSSMKTGKYVPPVPSQPLDLTKPLSNEERVKIREQHATEEELEQRKASRGSRLQAGDLEKAAEDVAHMVGGDISETKSELLKRLATPQEKSAGGLGSLLVGMKVVTKEDATQKAAAARSRPQPPAPLSFGSKADNLGTLSTSKGLFSGKPLKIFGPADRAISKDEPERKNFFDQCVERLDESGYISGLLGCLVHLLTKAPRFSLFREVRLSVIQSPRNGFEEMIVWTEQGKLWHFPIDNEQGLEDEKAVSWHEHVFLDEHLEGWCPESGPIRHFMELVCIGLSKNPYITAAYKRETIEWYKNYFDEKKDFLQRIGATE</sequence>
<dbReference type="AlphaFoldDB" id="A0A7R8W7Z6"/>
<reference evidence="10" key="1">
    <citation type="submission" date="2020-11" db="EMBL/GenBank/DDBJ databases">
        <authorList>
            <person name="Tran Van P."/>
        </authorList>
    </citation>
    <scope>NUCLEOTIDE SEQUENCE</scope>
</reference>
<evidence type="ECO:0000256" key="1">
    <source>
        <dbReference type="ARBA" id="ARBA00004173"/>
    </source>
</evidence>
<feature type="compositionally biased region" description="Basic and acidic residues" evidence="9">
    <location>
        <begin position="79"/>
        <end position="90"/>
    </location>
</feature>
<dbReference type="Pfam" id="PF15433">
    <property type="entry name" value="MRP-S31"/>
    <property type="match status" value="2"/>
</dbReference>
<evidence type="ECO:0000256" key="7">
    <source>
        <dbReference type="ARBA" id="ARBA00035133"/>
    </source>
</evidence>
<comment type="similarity">
    <text evidence="2">Belongs to the mitochondrion-specific ribosomal protein mS31 family.</text>
</comment>
<evidence type="ECO:0000256" key="8">
    <source>
        <dbReference type="ARBA" id="ARBA00035363"/>
    </source>
</evidence>